<feature type="compositionally biased region" description="Polar residues" evidence="1">
    <location>
        <begin position="377"/>
        <end position="395"/>
    </location>
</feature>
<dbReference type="Gene3D" id="2.60.120.200">
    <property type="match status" value="1"/>
</dbReference>
<feature type="compositionally biased region" description="Low complexity" evidence="1">
    <location>
        <begin position="343"/>
        <end position="367"/>
    </location>
</feature>
<dbReference type="PANTHER" id="PTHR10963">
    <property type="entry name" value="GLYCOSYL HYDROLASE-RELATED"/>
    <property type="match status" value="1"/>
</dbReference>
<accession>A0A9P5LN17</accession>
<dbReference type="SUPFAM" id="SSF49899">
    <property type="entry name" value="Concanavalin A-like lectins/glucanases"/>
    <property type="match status" value="1"/>
</dbReference>
<proteinExistence type="predicted"/>
<feature type="signal peptide" evidence="2">
    <location>
        <begin position="1"/>
        <end position="21"/>
    </location>
</feature>
<name>A0A9P5LN17_9HYPO</name>
<dbReference type="AlphaFoldDB" id="A0A9P5LN17"/>
<dbReference type="PANTHER" id="PTHR10963:SF68">
    <property type="entry name" value="GLYCOSIDASE CRH1-RELATED"/>
    <property type="match status" value="1"/>
</dbReference>
<feature type="region of interest" description="Disordered" evidence="1">
    <location>
        <begin position="269"/>
        <end position="405"/>
    </location>
</feature>
<dbReference type="OrthoDB" id="4781at2759"/>
<dbReference type="Pfam" id="PF00722">
    <property type="entry name" value="Glyco_hydro_16"/>
    <property type="match status" value="1"/>
</dbReference>
<feature type="domain" description="GH16" evidence="3">
    <location>
        <begin position="41"/>
        <end position="239"/>
    </location>
</feature>
<dbReference type="InterPro" id="IPR050546">
    <property type="entry name" value="Glycosyl_Hydrlase_16"/>
</dbReference>
<comment type="caution">
    <text evidence="4">The sequence shown here is derived from an EMBL/GenBank/DDBJ whole genome shotgun (WGS) entry which is preliminary data.</text>
</comment>
<evidence type="ECO:0000256" key="2">
    <source>
        <dbReference type="SAM" id="SignalP"/>
    </source>
</evidence>
<gene>
    <name evidence="4" type="ORF">G7Z17_g584</name>
</gene>
<sequence>MFTHYTLALAAGASLLAKVIATDCNPIEETDCDSDAGLTSSTYSVDFTSGADDDNWESVGCGDVNYTASGAEFTINEQGDSPTLQTSWYIFFGRVEVHMKLHPVLASSPVLFFSPMITMKCSDWEWLGGYPDEVQTNYFGKGISTSSGRDTIEAVDDAQDTSHNYTLYWTQESLSWYLDGNLLRTVTYSDASSGDEYPQTPSRVKLGIWAGGDGENAAGTISWAGGKTDYDEGPFTMIVESVDITNFNPAENYTYSDQTGDYTSIEFDAASDSEDDSDTTVSTSSAKSSATTLTTSISPVTVSTDLGTTETPAATGSANQDSGNTNSDTSNSDNSGSGGGAGSNDSSDKSSGSNSGNQNSDQNSGNSHGKSFGHNMGTKSGNSSTDGGGSFTNSFAKDAGGKGFI</sequence>
<keyword evidence="5" id="KW-1185">Reference proteome</keyword>
<dbReference type="GO" id="GO:0031505">
    <property type="term" value="P:fungal-type cell wall organization"/>
    <property type="evidence" value="ECO:0007669"/>
    <property type="project" value="TreeGrafter"/>
</dbReference>
<reference evidence="4" key="1">
    <citation type="submission" date="2020-03" db="EMBL/GenBank/DDBJ databases">
        <title>Draft Genome Sequence of Cylindrodendrum hubeiense.</title>
        <authorList>
            <person name="Buettner E."/>
            <person name="Kellner H."/>
        </authorList>
    </citation>
    <scope>NUCLEOTIDE SEQUENCE</scope>
    <source>
        <strain evidence="4">IHI 201604</strain>
    </source>
</reference>
<dbReference type="Proteomes" id="UP000722485">
    <property type="component" value="Unassembled WGS sequence"/>
</dbReference>
<evidence type="ECO:0000256" key="1">
    <source>
        <dbReference type="SAM" id="MobiDB-lite"/>
    </source>
</evidence>
<evidence type="ECO:0000313" key="4">
    <source>
        <dbReference type="EMBL" id="KAF7557627.1"/>
    </source>
</evidence>
<dbReference type="InterPro" id="IPR000757">
    <property type="entry name" value="Beta-glucanase-like"/>
</dbReference>
<dbReference type="GO" id="GO:0004553">
    <property type="term" value="F:hydrolase activity, hydrolyzing O-glycosyl compounds"/>
    <property type="evidence" value="ECO:0007669"/>
    <property type="project" value="InterPro"/>
</dbReference>
<feature type="compositionally biased region" description="Low complexity" evidence="1">
    <location>
        <begin position="319"/>
        <end position="335"/>
    </location>
</feature>
<dbReference type="GO" id="GO:0009277">
    <property type="term" value="C:fungal-type cell wall"/>
    <property type="evidence" value="ECO:0007669"/>
    <property type="project" value="TreeGrafter"/>
</dbReference>
<feature type="chain" id="PRO_5040291798" description="GH16 domain-containing protein" evidence="2">
    <location>
        <begin position="22"/>
        <end position="405"/>
    </location>
</feature>
<evidence type="ECO:0000259" key="3">
    <source>
        <dbReference type="PROSITE" id="PS51762"/>
    </source>
</evidence>
<feature type="compositionally biased region" description="Acidic residues" evidence="1">
    <location>
        <begin position="269"/>
        <end position="278"/>
    </location>
</feature>
<dbReference type="GO" id="GO:0016757">
    <property type="term" value="F:glycosyltransferase activity"/>
    <property type="evidence" value="ECO:0007669"/>
    <property type="project" value="TreeGrafter"/>
</dbReference>
<evidence type="ECO:0000313" key="5">
    <source>
        <dbReference type="Proteomes" id="UP000722485"/>
    </source>
</evidence>
<organism evidence="4 5">
    <name type="scientific">Cylindrodendrum hubeiense</name>
    <dbReference type="NCBI Taxonomy" id="595255"/>
    <lineage>
        <taxon>Eukaryota</taxon>
        <taxon>Fungi</taxon>
        <taxon>Dikarya</taxon>
        <taxon>Ascomycota</taxon>
        <taxon>Pezizomycotina</taxon>
        <taxon>Sordariomycetes</taxon>
        <taxon>Hypocreomycetidae</taxon>
        <taxon>Hypocreales</taxon>
        <taxon>Nectriaceae</taxon>
        <taxon>Cylindrodendrum</taxon>
    </lineage>
</organism>
<dbReference type="PROSITE" id="PS51762">
    <property type="entry name" value="GH16_2"/>
    <property type="match status" value="1"/>
</dbReference>
<keyword evidence="2" id="KW-0732">Signal</keyword>
<dbReference type="GO" id="GO:0005975">
    <property type="term" value="P:carbohydrate metabolic process"/>
    <property type="evidence" value="ECO:0007669"/>
    <property type="project" value="InterPro"/>
</dbReference>
<feature type="compositionally biased region" description="Polar residues" evidence="1">
    <location>
        <begin position="299"/>
        <end position="318"/>
    </location>
</feature>
<dbReference type="InterPro" id="IPR013320">
    <property type="entry name" value="ConA-like_dom_sf"/>
</dbReference>
<dbReference type="EMBL" id="JAANBB010000004">
    <property type="protein sequence ID" value="KAF7557627.1"/>
    <property type="molecule type" value="Genomic_DNA"/>
</dbReference>
<protein>
    <recommendedName>
        <fullName evidence="3">GH16 domain-containing protein</fullName>
    </recommendedName>
</protein>
<feature type="compositionally biased region" description="Low complexity" evidence="1">
    <location>
        <begin position="279"/>
        <end position="298"/>
    </location>
</feature>